<sequence length="269" mass="28016">MSAARSQETRSQDGPVGGGARREGEHDGGAAPAREVVRRPGRTNATRLKIFEASLSLIGERGHHAVTVDEIASAAGVSKGSVYYNFGSKSDLIGQLLRFGTDILLDRLHSADASPSNSGSAASPTEGSPSGMSPTGVGPAGPPSGTPDAARDRLAHMVRAALRFVDEYPAFAQLWISEMWHAPSDWRDVLVELRGEVLGVVRSAVQDAFRERGHTDGDLPAGTVDVTASAVFGATLILAQDRQVFAVDHGVDVCVGTVLGCLDAVPPAG</sequence>
<evidence type="ECO:0000313" key="7">
    <source>
        <dbReference type="EMBL" id="GAA3708239.1"/>
    </source>
</evidence>
<feature type="region of interest" description="Disordered" evidence="5">
    <location>
        <begin position="1"/>
        <end position="41"/>
    </location>
</feature>
<accession>A0ABP7DPW7</accession>
<evidence type="ECO:0000313" key="8">
    <source>
        <dbReference type="Proteomes" id="UP001501536"/>
    </source>
</evidence>
<dbReference type="Proteomes" id="UP001501536">
    <property type="component" value="Unassembled WGS sequence"/>
</dbReference>
<dbReference type="PANTHER" id="PTHR30055">
    <property type="entry name" value="HTH-TYPE TRANSCRIPTIONAL REGULATOR RUTR"/>
    <property type="match status" value="1"/>
</dbReference>
<dbReference type="Gene3D" id="1.10.357.10">
    <property type="entry name" value="Tetracycline Repressor, domain 2"/>
    <property type="match status" value="2"/>
</dbReference>
<evidence type="ECO:0000256" key="4">
    <source>
        <dbReference type="PROSITE-ProRule" id="PRU00335"/>
    </source>
</evidence>
<evidence type="ECO:0000259" key="6">
    <source>
        <dbReference type="PROSITE" id="PS50977"/>
    </source>
</evidence>
<dbReference type="InterPro" id="IPR050109">
    <property type="entry name" value="HTH-type_TetR-like_transc_reg"/>
</dbReference>
<dbReference type="RefSeq" id="WP_344884484.1">
    <property type="nucleotide sequence ID" value="NZ_BAABCJ010000005.1"/>
</dbReference>
<reference evidence="8" key="1">
    <citation type="journal article" date="2019" name="Int. J. Syst. Evol. Microbiol.">
        <title>The Global Catalogue of Microorganisms (GCM) 10K type strain sequencing project: providing services to taxonomists for standard genome sequencing and annotation.</title>
        <authorList>
            <consortium name="The Broad Institute Genomics Platform"/>
            <consortium name="The Broad Institute Genome Sequencing Center for Infectious Disease"/>
            <person name="Wu L."/>
            <person name="Ma J."/>
        </authorList>
    </citation>
    <scope>NUCLEOTIDE SEQUENCE [LARGE SCALE GENOMIC DNA]</scope>
    <source>
        <strain evidence="8">JCM 16961</strain>
    </source>
</reference>
<feature type="DNA-binding region" description="H-T-H motif" evidence="4">
    <location>
        <begin position="67"/>
        <end position="86"/>
    </location>
</feature>
<comment type="caution">
    <text evidence="7">The sequence shown here is derived from an EMBL/GenBank/DDBJ whole genome shotgun (WGS) entry which is preliminary data.</text>
</comment>
<keyword evidence="2 4" id="KW-0238">DNA-binding</keyword>
<feature type="compositionally biased region" description="Low complexity" evidence="5">
    <location>
        <begin position="111"/>
        <end position="123"/>
    </location>
</feature>
<keyword evidence="3" id="KW-0804">Transcription</keyword>
<evidence type="ECO:0000256" key="1">
    <source>
        <dbReference type="ARBA" id="ARBA00023015"/>
    </source>
</evidence>
<dbReference type="PROSITE" id="PS50977">
    <property type="entry name" value="HTH_TETR_2"/>
    <property type="match status" value="1"/>
</dbReference>
<proteinExistence type="predicted"/>
<name>A0ABP7DPW7_9MICC</name>
<dbReference type="SUPFAM" id="SSF46689">
    <property type="entry name" value="Homeodomain-like"/>
    <property type="match status" value="1"/>
</dbReference>
<keyword evidence="1" id="KW-0805">Transcription regulation</keyword>
<evidence type="ECO:0000256" key="3">
    <source>
        <dbReference type="ARBA" id="ARBA00023163"/>
    </source>
</evidence>
<feature type="domain" description="HTH tetR-type" evidence="6">
    <location>
        <begin position="44"/>
        <end position="104"/>
    </location>
</feature>
<dbReference type="PRINTS" id="PR00455">
    <property type="entry name" value="HTHTETR"/>
</dbReference>
<dbReference type="InterPro" id="IPR009057">
    <property type="entry name" value="Homeodomain-like_sf"/>
</dbReference>
<evidence type="ECO:0000256" key="5">
    <source>
        <dbReference type="SAM" id="MobiDB-lite"/>
    </source>
</evidence>
<dbReference type="SUPFAM" id="SSF48498">
    <property type="entry name" value="Tetracyclin repressor-like, C-terminal domain"/>
    <property type="match status" value="1"/>
</dbReference>
<gene>
    <name evidence="7" type="ORF">GCM10022377_22590</name>
</gene>
<dbReference type="InterPro" id="IPR036271">
    <property type="entry name" value="Tet_transcr_reg_TetR-rel_C_sf"/>
</dbReference>
<protein>
    <submittedName>
        <fullName evidence="7">TetR/AcrR family transcriptional regulator</fullName>
    </submittedName>
</protein>
<dbReference type="InterPro" id="IPR001647">
    <property type="entry name" value="HTH_TetR"/>
</dbReference>
<dbReference type="Pfam" id="PF00440">
    <property type="entry name" value="TetR_N"/>
    <property type="match status" value="1"/>
</dbReference>
<organism evidence="7 8">
    <name type="scientific">Zhihengliuella alba</name>
    <dbReference type="NCBI Taxonomy" id="547018"/>
    <lineage>
        <taxon>Bacteria</taxon>
        <taxon>Bacillati</taxon>
        <taxon>Actinomycetota</taxon>
        <taxon>Actinomycetes</taxon>
        <taxon>Micrococcales</taxon>
        <taxon>Micrococcaceae</taxon>
        <taxon>Zhihengliuella</taxon>
    </lineage>
</organism>
<keyword evidence="8" id="KW-1185">Reference proteome</keyword>
<feature type="region of interest" description="Disordered" evidence="5">
    <location>
        <begin position="111"/>
        <end position="150"/>
    </location>
</feature>
<dbReference type="PANTHER" id="PTHR30055:SF238">
    <property type="entry name" value="MYCOFACTOCIN BIOSYNTHESIS TRANSCRIPTIONAL REGULATOR MFTR-RELATED"/>
    <property type="match status" value="1"/>
</dbReference>
<dbReference type="EMBL" id="BAABCJ010000005">
    <property type="protein sequence ID" value="GAA3708239.1"/>
    <property type="molecule type" value="Genomic_DNA"/>
</dbReference>
<evidence type="ECO:0000256" key="2">
    <source>
        <dbReference type="ARBA" id="ARBA00023125"/>
    </source>
</evidence>